<organism evidence="2 3">
    <name type="scientific">Christiangramia sediminis</name>
    <dbReference type="NCBI Taxonomy" id="2881336"/>
    <lineage>
        <taxon>Bacteria</taxon>
        <taxon>Pseudomonadati</taxon>
        <taxon>Bacteroidota</taxon>
        <taxon>Flavobacteriia</taxon>
        <taxon>Flavobacteriales</taxon>
        <taxon>Flavobacteriaceae</taxon>
        <taxon>Christiangramia</taxon>
    </lineage>
</organism>
<accession>A0A9X1LHS2</accession>
<dbReference type="EMBL" id="JAJBZG010000002">
    <property type="protein sequence ID" value="MCB7480611.1"/>
    <property type="molecule type" value="Genomic_DNA"/>
</dbReference>
<reference evidence="2" key="1">
    <citation type="submission" date="2021-10" db="EMBL/GenBank/DDBJ databases">
        <title>Gramella sp. ASW11-100T, isolated from marine sediment.</title>
        <authorList>
            <person name="Xia C."/>
        </authorList>
    </citation>
    <scope>NUCLEOTIDE SEQUENCE</scope>
    <source>
        <strain evidence="2">ASW11-100</strain>
    </source>
</reference>
<dbReference type="AlphaFoldDB" id="A0A9X1LHS2"/>
<evidence type="ECO:0000313" key="2">
    <source>
        <dbReference type="EMBL" id="MCB7480611.1"/>
    </source>
</evidence>
<dbReference type="Pfam" id="PF13527">
    <property type="entry name" value="Acetyltransf_9"/>
    <property type="match status" value="1"/>
</dbReference>
<evidence type="ECO:0000313" key="3">
    <source>
        <dbReference type="Proteomes" id="UP001139414"/>
    </source>
</evidence>
<dbReference type="RefSeq" id="WP_229338787.1">
    <property type="nucleotide sequence ID" value="NZ_JAJBZG010000002.1"/>
</dbReference>
<evidence type="ECO:0000259" key="1">
    <source>
        <dbReference type="PROSITE" id="PS51186"/>
    </source>
</evidence>
<dbReference type="InterPro" id="IPR016181">
    <property type="entry name" value="Acyl_CoA_acyltransferase"/>
</dbReference>
<dbReference type="PROSITE" id="PS51186">
    <property type="entry name" value="GNAT"/>
    <property type="match status" value="1"/>
</dbReference>
<dbReference type="Gene3D" id="3.40.630.30">
    <property type="match status" value="1"/>
</dbReference>
<sequence length="300" mass="34694">MKIRQASEADIPQILNVLRLSLGETSSQKTEAVWRYKHIDNPFGKSLVLVAEEEGVIVGVRAFMRWKWQKAEKVYLSFRAVDTATDPKFQGRGIFKKLTLKALDLGIEEGDDFVFNTPNEQSKPGYLKMGWEIVDRIPVVLTPFMPFGKINEIKSQTILADFLEENLKIKREEGLIFTPKDSHFLDWRYKNCILQDYLIFEREDLFVAAYVKKHKYFKELRISEFIGNTNDPSALKQISNWAKESKTFLITSSQSIFKIGVQKKIGPVLTLKDLNLSTTEKKLLKNINYWNNSLGDLELF</sequence>
<dbReference type="SUPFAM" id="SSF55729">
    <property type="entry name" value="Acyl-CoA N-acyltransferases (Nat)"/>
    <property type="match status" value="1"/>
</dbReference>
<dbReference type="InterPro" id="IPR000182">
    <property type="entry name" value="GNAT_dom"/>
</dbReference>
<feature type="domain" description="N-acetyltransferase" evidence="1">
    <location>
        <begin position="1"/>
        <end position="152"/>
    </location>
</feature>
<dbReference type="Proteomes" id="UP001139414">
    <property type="component" value="Unassembled WGS sequence"/>
</dbReference>
<comment type="caution">
    <text evidence="2">The sequence shown here is derived from an EMBL/GenBank/DDBJ whole genome shotgun (WGS) entry which is preliminary data.</text>
</comment>
<gene>
    <name evidence="2" type="ORF">LGQ90_04970</name>
</gene>
<name>A0A9X1LHS2_9FLAO</name>
<dbReference type="CDD" id="cd04301">
    <property type="entry name" value="NAT_SF"/>
    <property type="match status" value="1"/>
</dbReference>
<keyword evidence="3" id="KW-1185">Reference proteome</keyword>
<protein>
    <submittedName>
        <fullName evidence="2">GNAT family N-acetyltransferase</fullName>
    </submittedName>
</protein>
<proteinExistence type="predicted"/>
<dbReference type="GO" id="GO:0016747">
    <property type="term" value="F:acyltransferase activity, transferring groups other than amino-acyl groups"/>
    <property type="evidence" value="ECO:0007669"/>
    <property type="project" value="InterPro"/>
</dbReference>